<dbReference type="InterPro" id="IPR003856">
    <property type="entry name" value="LPS_length_determ_N"/>
</dbReference>
<evidence type="ECO:0000259" key="18">
    <source>
        <dbReference type="Pfam" id="PF13614"/>
    </source>
</evidence>
<dbReference type="EMBL" id="JAPNOA010000058">
    <property type="protein sequence ID" value="MCY0966961.1"/>
    <property type="molecule type" value="Genomic_DNA"/>
</dbReference>
<dbReference type="InterPro" id="IPR027417">
    <property type="entry name" value="P-loop_NTPase"/>
</dbReference>
<evidence type="ECO:0000256" key="6">
    <source>
        <dbReference type="ARBA" id="ARBA00022519"/>
    </source>
</evidence>
<keyword evidence="11" id="KW-0067">ATP-binding</keyword>
<evidence type="ECO:0000259" key="19">
    <source>
        <dbReference type="Pfam" id="PF13807"/>
    </source>
</evidence>
<evidence type="ECO:0000256" key="13">
    <source>
        <dbReference type="ARBA" id="ARBA00023136"/>
    </source>
</evidence>
<dbReference type="CDD" id="cd05387">
    <property type="entry name" value="BY-kinase"/>
    <property type="match status" value="1"/>
</dbReference>
<feature type="domain" description="Tyrosine-protein kinase G-rich" evidence="19">
    <location>
        <begin position="394"/>
        <end position="462"/>
    </location>
</feature>
<dbReference type="InterPro" id="IPR005702">
    <property type="entry name" value="Wzc-like_C"/>
</dbReference>
<dbReference type="Pfam" id="PF13614">
    <property type="entry name" value="AAA_31"/>
    <property type="match status" value="1"/>
</dbReference>
<accession>A0A9X3EM96</accession>
<feature type="domain" description="AAA" evidence="18">
    <location>
        <begin position="542"/>
        <end position="663"/>
    </location>
</feature>
<evidence type="ECO:0000256" key="1">
    <source>
        <dbReference type="ARBA" id="ARBA00004429"/>
    </source>
</evidence>
<dbReference type="EC" id="2.7.10.2" evidence="4"/>
<dbReference type="GO" id="GO:0005524">
    <property type="term" value="F:ATP binding"/>
    <property type="evidence" value="ECO:0007669"/>
    <property type="project" value="UniProtKB-KW"/>
</dbReference>
<gene>
    <name evidence="20" type="ORF">OUO13_17420</name>
</gene>
<dbReference type="GO" id="GO:0005886">
    <property type="term" value="C:plasma membrane"/>
    <property type="evidence" value="ECO:0007669"/>
    <property type="project" value="UniProtKB-SubCell"/>
</dbReference>
<evidence type="ECO:0000256" key="11">
    <source>
        <dbReference type="ARBA" id="ARBA00022840"/>
    </source>
</evidence>
<evidence type="ECO:0000256" key="16">
    <source>
        <dbReference type="SAM" id="Phobius"/>
    </source>
</evidence>
<comment type="subcellular location">
    <subcellularLocation>
        <location evidence="1">Cell inner membrane</location>
        <topology evidence="1">Multi-pass membrane protein</topology>
    </subcellularLocation>
</comment>
<sequence>MKDRTMAMNGPAAEEVIDLTHYWRVFRRHLGRIVTLGIVATVLAVLGVMAVTPVYRATSTLLIESQDSKILSIEEVYGLPSASDEYYQTQFEILKSRELAKRVAMELDLVKNPEFNPHHEANKQKFSFKRFVKEKLGLEEAAATEDQILVDTIDAFWKVVSVEPIRNTQLVKISVDSESPELAAQAANAIAQAYINSQLEARVGMSQQAATWLSDRLGGLKEKLNASERKLQEYREAHNLVDVEGVDTLISKQIDEITRSLVEASAKRLEAESTYQQLKSVGKRTYENLGSLSFIMGNPVIVGLRQDETKAELKVSELSKRYGAQHPKMIAAQSELSAVRDGMLAQMNRIAAAIEKDFNTARDKEVSLQKVLDNKLAEARNLNRTEFTLNDYVREVKANRELYDAFFSRIRETTETGDLQSANARISDPAVVPKVPVKPNKKLIVVLTMVVSLMFGVGVAFLLDALDATLKNADDVDRKLGVPLLGVVPMVESEKSDGKLSQAQEDARLVRAFTEDTVHGFTESVRTLRTSLTLAGLESPAQVILFTSSIPGEGKTTTSTNIAEAYGQMEKTLLIDADMRRPTMAKKLGLPHNSRGLSNAVAYPDTLDECIHQIPDLGIDVIPSGPIPPNPLELLGSRNFRELLDTLRGRYQRIIIDSAPMRLVSDALYLSTLVDGVVYIVKADATRDKLVKSSLVKLDESNVRVLGVVLNQLDVHKEAKYGYGYGYYGGYYDAYGYTSDKQDKA</sequence>
<evidence type="ECO:0000256" key="10">
    <source>
        <dbReference type="ARBA" id="ARBA00022777"/>
    </source>
</evidence>
<protein>
    <recommendedName>
        <fullName evidence="4">non-specific protein-tyrosine kinase</fullName>
        <ecNumber evidence="4">2.7.10.2</ecNumber>
    </recommendedName>
</protein>
<evidence type="ECO:0000313" key="21">
    <source>
        <dbReference type="Proteomes" id="UP001150830"/>
    </source>
</evidence>
<dbReference type="Proteomes" id="UP001150830">
    <property type="component" value="Unassembled WGS sequence"/>
</dbReference>
<reference evidence="20" key="1">
    <citation type="submission" date="2022-11" db="EMBL/GenBank/DDBJ databases">
        <title>Parathalassolutuus dongxingensis gen. nov., sp. nov., a novel member of family Oceanospirillaceae isolated from a coastal shrimp pond in Guangxi, China.</title>
        <authorList>
            <person name="Chen H."/>
        </authorList>
    </citation>
    <scope>NUCLEOTIDE SEQUENCE</scope>
    <source>
        <strain evidence="20">G-43</strain>
    </source>
</reference>
<keyword evidence="12 16" id="KW-1133">Transmembrane helix</keyword>
<evidence type="ECO:0000256" key="15">
    <source>
        <dbReference type="ARBA" id="ARBA00051245"/>
    </source>
</evidence>
<evidence type="ECO:0000256" key="4">
    <source>
        <dbReference type="ARBA" id="ARBA00011903"/>
    </source>
</evidence>
<dbReference type="FunFam" id="3.40.50.300:FF:000527">
    <property type="entry name" value="Tyrosine-protein kinase etk"/>
    <property type="match status" value="1"/>
</dbReference>
<evidence type="ECO:0000313" key="20">
    <source>
        <dbReference type="EMBL" id="MCY0966961.1"/>
    </source>
</evidence>
<proteinExistence type="inferred from homology"/>
<evidence type="ECO:0000256" key="3">
    <source>
        <dbReference type="ARBA" id="ARBA00008883"/>
    </source>
</evidence>
<keyword evidence="13 16" id="KW-0472">Membrane</keyword>
<evidence type="ECO:0000256" key="9">
    <source>
        <dbReference type="ARBA" id="ARBA00022741"/>
    </source>
</evidence>
<evidence type="ECO:0000256" key="7">
    <source>
        <dbReference type="ARBA" id="ARBA00022679"/>
    </source>
</evidence>
<dbReference type="PANTHER" id="PTHR32309:SF13">
    <property type="entry name" value="FERRIC ENTEROBACTIN TRANSPORT PROTEIN FEPE"/>
    <property type="match status" value="1"/>
</dbReference>
<evidence type="ECO:0000256" key="5">
    <source>
        <dbReference type="ARBA" id="ARBA00022475"/>
    </source>
</evidence>
<dbReference type="RefSeq" id="WP_283175168.1">
    <property type="nucleotide sequence ID" value="NZ_JAPNOA010000058.1"/>
</dbReference>
<keyword evidence="10" id="KW-0418">Kinase</keyword>
<evidence type="ECO:0000256" key="14">
    <source>
        <dbReference type="ARBA" id="ARBA00023137"/>
    </source>
</evidence>
<dbReference type="InterPro" id="IPR025669">
    <property type="entry name" value="AAA_dom"/>
</dbReference>
<keyword evidence="14" id="KW-0829">Tyrosine-protein kinase</keyword>
<feature type="transmembrane region" description="Helical" evidence="16">
    <location>
        <begin position="33"/>
        <end position="55"/>
    </location>
</feature>
<organism evidence="20 21">
    <name type="scientific">Parathalassolituus penaei</name>
    <dbReference type="NCBI Taxonomy" id="2997323"/>
    <lineage>
        <taxon>Bacteria</taxon>
        <taxon>Pseudomonadati</taxon>
        <taxon>Pseudomonadota</taxon>
        <taxon>Gammaproteobacteria</taxon>
        <taxon>Oceanospirillales</taxon>
        <taxon>Oceanospirillaceae</taxon>
        <taxon>Parathalassolituus</taxon>
    </lineage>
</organism>
<dbReference type="PANTHER" id="PTHR32309">
    <property type="entry name" value="TYROSINE-PROTEIN KINASE"/>
    <property type="match status" value="1"/>
</dbReference>
<comment type="similarity">
    <text evidence="3">Belongs to the etk/wzc family.</text>
</comment>
<comment type="similarity">
    <text evidence="2">Belongs to the CpsD/CapB family.</text>
</comment>
<evidence type="ECO:0000259" key="17">
    <source>
        <dbReference type="Pfam" id="PF02706"/>
    </source>
</evidence>
<dbReference type="Pfam" id="PF13807">
    <property type="entry name" value="GNVR"/>
    <property type="match status" value="1"/>
</dbReference>
<keyword evidence="6" id="KW-0997">Cell inner membrane</keyword>
<comment type="catalytic activity">
    <reaction evidence="15">
        <text>L-tyrosyl-[protein] + ATP = O-phospho-L-tyrosyl-[protein] + ADP + H(+)</text>
        <dbReference type="Rhea" id="RHEA:10596"/>
        <dbReference type="Rhea" id="RHEA-COMP:10136"/>
        <dbReference type="Rhea" id="RHEA-COMP:20101"/>
        <dbReference type="ChEBI" id="CHEBI:15378"/>
        <dbReference type="ChEBI" id="CHEBI:30616"/>
        <dbReference type="ChEBI" id="CHEBI:46858"/>
        <dbReference type="ChEBI" id="CHEBI:61978"/>
        <dbReference type="ChEBI" id="CHEBI:456216"/>
        <dbReference type="EC" id="2.7.10.2"/>
    </reaction>
</comment>
<feature type="domain" description="Polysaccharide chain length determinant N-terminal" evidence="17">
    <location>
        <begin position="17"/>
        <end position="106"/>
    </location>
</feature>
<keyword evidence="7" id="KW-0808">Transferase</keyword>
<evidence type="ECO:0000256" key="12">
    <source>
        <dbReference type="ARBA" id="ARBA00022989"/>
    </source>
</evidence>
<dbReference type="GO" id="GO:0004715">
    <property type="term" value="F:non-membrane spanning protein tyrosine kinase activity"/>
    <property type="evidence" value="ECO:0007669"/>
    <property type="project" value="UniProtKB-EC"/>
</dbReference>
<dbReference type="NCBIfam" id="TIGR01007">
    <property type="entry name" value="eps_fam"/>
    <property type="match status" value="1"/>
</dbReference>
<dbReference type="GO" id="GO:0042802">
    <property type="term" value="F:identical protein binding"/>
    <property type="evidence" value="ECO:0007669"/>
    <property type="project" value="UniProtKB-ARBA"/>
</dbReference>
<keyword evidence="9" id="KW-0547">Nucleotide-binding</keyword>
<keyword evidence="8 16" id="KW-0812">Transmembrane</keyword>
<dbReference type="Gene3D" id="3.40.50.300">
    <property type="entry name" value="P-loop containing nucleotide triphosphate hydrolases"/>
    <property type="match status" value="1"/>
</dbReference>
<keyword evidence="21" id="KW-1185">Reference proteome</keyword>
<name>A0A9X3EM96_9GAMM</name>
<comment type="caution">
    <text evidence="20">The sequence shown here is derived from an EMBL/GenBank/DDBJ whole genome shotgun (WGS) entry which is preliminary data.</text>
</comment>
<keyword evidence="5" id="KW-1003">Cell membrane</keyword>
<dbReference type="InterPro" id="IPR032807">
    <property type="entry name" value="GNVR"/>
</dbReference>
<dbReference type="InterPro" id="IPR050445">
    <property type="entry name" value="Bact_polysacc_biosynth/exp"/>
</dbReference>
<dbReference type="Pfam" id="PF02706">
    <property type="entry name" value="Wzz"/>
    <property type="match status" value="1"/>
</dbReference>
<evidence type="ECO:0000256" key="2">
    <source>
        <dbReference type="ARBA" id="ARBA00007316"/>
    </source>
</evidence>
<evidence type="ECO:0000256" key="8">
    <source>
        <dbReference type="ARBA" id="ARBA00022692"/>
    </source>
</evidence>
<dbReference type="SUPFAM" id="SSF52540">
    <property type="entry name" value="P-loop containing nucleoside triphosphate hydrolases"/>
    <property type="match status" value="1"/>
</dbReference>
<dbReference type="AlphaFoldDB" id="A0A9X3EM96"/>